<evidence type="ECO:0000256" key="1">
    <source>
        <dbReference type="ARBA" id="ARBA00007355"/>
    </source>
</evidence>
<feature type="region of interest" description="Disordered" evidence="2">
    <location>
        <begin position="113"/>
        <end position="196"/>
    </location>
</feature>
<dbReference type="Pfam" id="PF05071">
    <property type="entry name" value="NDUFA12"/>
    <property type="match status" value="1"/>
</dbReference>
<dbReference type="GO" id="GO:0032981">
    <property type="term" value="P:mitochondrial respiratory chain complex I assembly"/>
    <property type="evidence" value="ECO:0007669"/>
    <property type="project" value="TreeGrafter"/>
</dbReference>
<comment type="caution">
    <text evidence="3">The sequence shown here is derived from an EMBL/GenBank/DDBJ whole genome shotgun (WGS) entry which is preliminary data.</text>
</comment>
<dbReference type="AlphaFoldDB" id="A0A9Q0BI35"/>
<accession>A0A9Q0BI35</accession>
<comment type="similarity">
    <text evidence="1">Belongs to the complex I NDUFA12 subunit family.</text>
</comment>
<evidence type="ECO:0000313" key="3">
    <source>
        <dbReference type="EMBL" id="KAI6785811.1"/>
    </source>
</evidence>
<gene>
    <name evidence="3" type="ORF">J7T54_006150</name>
</gene>
<feature type="compositionally biased region" description="Basic and acidic residues" evidence="2">
    <location>
        <begin position="163"/>
        <end position="172"/>
    </location>
</feature>
<proteinExistence type="inferred from homology"/>
<dbReference type="Proteomes" id="UP001055219">
    <property type="component" value="Unassembled WGS sequence"/>
</dbReference>
<name>A0A9Q0BI35_9HYPO</name>
<dbReference type="GO" id="GO:0045271">
    <property type="term" value="C:respiratory chain complex I"/>
    <property type="evidence" value="ECO:0007669"/>
    <property type="project" value="InterPro"/>
</dbReference>
<organism evidence="3 4">
    <name type="scientific">Emericellopsis cladophorae</name>
    <dbReference type="NCBI Taxonomy" id="2686198"/>
    <lineage>
        <taxon>Eukaryota</taxon>
        <taxon>Fungi</taxon>
        <taxon>Dikarya</taxon>
        <taxon>Ascomycota</taxon>
        <taxon>Pezizomycotina</taxon>
        <taxon>Sordariomycetes</taxon>
        <taxon>Hypocreomycetidae</taxon>
        <taxon>Hypocreales</taxon>
        <taxon>Bionectriaceae</taxon>
        <taxon>Emericellopsis</taxon>
    </lineage>
</organism>
<reference evidence="3" key="2">
    <citation type="submission" date="2022-07" db="EMBL/GenBank/DDBJ databases">
        <authorList>
            <person name="Goncalves M.F.M."/>
            <person name="Hilario S."/>
            <person name="Van De Peer Y."/>
            <person name="Esteves A.C."/>
            <person name="Alves A."/>
        </authorList>
    </citation>
    <scope>NUCLEOTIDE SEQUENCE</scope>
    <source>
        <strain evidence="3">MUM 19.33</strain>
    </source>
</reference>
<sequence>MPPSRRIGILAQSWYRWKALRLPWRRKFLVGFDLNGFTYWEFRLAGVDKATRWRRIVKYPRSTHLSDVHISPQWHQWLRYTRDDPPTVGEQKDDVARQARMRVLAAEADARWAAKPRVMDAPGQQTGQPSPALQSPGSKGPLKQDERQEEKTTQQQQQQQNTKAKEKDDPWAAHRSSGPSENWQPEAWTPGSGKQR</sequence>
<reference evidence="3" key="1">
    <citation type="journal article" date="2021" name="J Fungi (Basel)">
        <title>Genomic and Metabolomic Analyses of the Marine Fungus Emericellopsis cladophorae: Insights into Saltwater Adaptability Mechanisms and Its Biosynthetic Potential.</title>
        <authorList>
            <person name="Goncalves M.F.M."/>
            <person name="Hilario S."/>
            <person name="Van de Peer Y."/>
            <person name="Esteves A.C."/>
            <person name="Alves A."/>
        </authorList>
    </citation>
    <scope>NUCLEOTIDE SEQUENCE</scope>
    <source>
        <strain evidence="3">MUM 19.33</strain>
    </source>
</reference>
<evidence type="ECO:0000313" key="4">
    <source>
        <dbReference type="Proteomes" id="UP001055219"/>
    </source>
</evidence>
<dbReference type="InterPro" id="IPR007763">
    <property type="entry name" value="NDUFA12"/>
</dbReference>
<feature type="compositionally biased region" description="Polar residues" evidence="2">
    <location>
        <begin position="123"/>
        <end position="137"/>
    </location>
</feature>
<feature type="compositionally biased region" description="Low complexity" evidence="2">
    <location>
        <begin position="153"/>
        <end position="162"/>
    </location>
</feature>
<protein>
    <recommendedName>
        <fullName evidence="5">NADH dehydrogenase [ubiquinone] 1 alpha subcomplex subunit</fullName>
    </recommendedName>
</protein>
<dbReference type="RefSeq" id="XP_051366667.1">
    <property type="nucleotide sequence ID" value="XM_051504341.1"/>
</dbReference>
<dbReference type="OrthoDB" id="10255576at2759"/>
<dbReference type="GeneID" id="75832628"/>
<feature type="compositionally biased region" description="Basic and acidic residues" evidence="2">
    <location>
        <begin position="142"/>
        <end position="152"/>
    </location>
</feature>
<dbReference type="PANTHER" id="PTHR32470:SF2">
    <property type="entry name" value="NADH DEHYDROGENASE [UBIQUINONE] 1 ALPHA SUBCOMPLEX ASSEMBLY FACTOR 2"/>
    <property type="match status" value="1"/>
</dbReference>
<evidence type="ECO:0000256" key="2">
    <source>
        <dbReference type="SAM" id="MobiDB-lite"/>
    </source>
</evidence>
<dbReference type="PANTHER" id="PTHR32470">
    <property type="entry name" value="ADH DEHYDROGENASE [UBIQUINONE] 1 ALPHA SUBCOMPLEX ASSEMBLY FACTOR 2"/>
    <property type="match status" value="1"/>
</dbReference>
<dbReference type="GO" id="GO:0005739">
    <property type="term" value="C:mitochondrion"/>
    <property type="evidence" value="ECO:0007669"/>
    <property type="project" value="TreeGrafter"/>
</dbReference>
<keyword evidence="4" id="KW-1185">Reference proteome</keyword>
<dbReference type="InterPro" id="IPR052618">
    <property type="entry name" value="ComplexI_NDUFA12"/>
</dbReference>
<dbReference type="EMBL" id="JAGIXG020000001">
    <property type="protein sequence ID" value="KAI6785811.1"/>
    <property type="molecule type" value="Genomic_DNA"/>
</dbReference>
<evidence type="ECO:0008006" key="5">
    <source>
        <dbReference type="Google" id="ProtNLM"/>
    </source>
</evidence>